<reference evidence="2" key="1">
    <citation type="submission" date="2017-09" db="EMBL/GenBank/DDBJ databases">
        <title>Depth-based differentiation of microbial function through sediment-hosted aquifers and enrichment of novel symbionts in the deep terrestrial subsurface.</title>
        <authorList>
            <person name="Probst A.J."/>
            <person name="Ladd B."/>
            <person name="Jarett J.K."/>
            <person name="Geller-Mcgrath D.E."/>
            <person name="Sieber C.M.K."/>
            <person name="Emerson J.B."/>
            <person name="Anantharaman K."/>
            <person name="Thomas B.C."/>
            <person name="Malmstrom R."/>
            <person name="Stieglmeier M."/>
            <person name="Klingl A."/>
            <person name="Woyke T."/>
            <person name="Ryan C.M."/>
            <person name="Banfield J.F."/>
        </authorList>
    </citation>
    <scope>NUCLEOTIDE SEQUENCE [LARGE SCALE GENOMIC DNA]</scope>
</reference>
<gene>
    <name evidence="1" type="ORF">COT51_00250</name>
</gene>
<dbReference type="InterPro" id="IPR010985">
    <property type="entry name" value="Ribbon_hlx_hlx"/>
</dbReference>
<dbReference type="Proteomes" id="UP000231098">
    <property type="component" value="Unassembled WGS sequence"/>
</dbReference>
<evidence type="ECO:0000313" key="1">
    <source>
        <dbReference type="EMBL" id="PIS21932.1"/>
    </source>
</evidence>
<evidence type="ECO:0000313" key="2">
    <source>
        <dbReference type="Proteomes" id="UP000231098"/>
    </source>
</evidence>
<accession>A0A2H0XAJ6</accession>
<proteinExistence type="predicted"/>
<sequence length="77" mass="8816">MPTINVSLPVKLKTQAEALVEGGYYSSFGDLLRDSLRRLVEKERYDLWLDEVKLDVKKGTAVILKSTKDVDKYLDKI</sequence>
<dbReference type="GO" id="GO:0006355">
    <property type="term" value="P:regulation of DNA-templated transcription"/>
    <property type="evidence" value="ECO:0007669"/>
    <property type="project" value="InterPro"/>
</dbReference>
<organism evidence="1 2">
    <name type="scientific">candidate division WWE3 bacterium CG08_land_8_20_14_0_20_41_15</name>
    <dbReference type="NCBI Taxonomy" id="1975086"/>
    <lineage>
        <taxon>Bacteria</taxon>
        <taxon>Katanobacteria</taxon>
    </lineage>
</organism>
<protein>
    <recommendedName>
        <fullName evidence="3">CopG family transcriptional regulator</fullName>
    </recommendedName>
</protein>
<comment type="caution">
    <text evidence="1">The sequence shown here is derived from an EMBL/GenBank/DDBJ whole genome shotgun (WGS) entry which is preliminary data.</text>
</comment>
<evidence type="ECO:0008006" key="3">
    <source>
        <dbReference type="Google" id="ProtNLM"/>
    </source>
</evidence>
<dbReference type="EMBL" id="PEYV01000003">
    <property type="protein sequence ID" value="PIS21932.1"/>
    <property type="molecule type" value="Genomic_DNA"/>
</dbReference>
<dbReference type="AlphaFoldDB" id="A0A2H0XAJ6"/>
<dbReference type="CDD" id="cd22231">
    <property type="entry name" value="RHH_NikR_HicB-like"/>
    <property type="match status" value="1"/>
</dbReference>
<name>A0A2H0XAJ6_UNCKA</name>
<dbReference type="SUPFAM" id="SSF47598">
    <property type="entry name" value="Ribbon-helix-helix"/>
    <property type="match status" value="1"/>
</dbReference>